<name>W6UYA5_ECHGR</name>
<dbReference type="CTD" id="36342343"/>
<accession>W6UYA5</accession>
<dbReference type="KEGG" id="egl:EGR_06628"/>
<comment type="caution">
    <text evidence="2">The sequence shown here is derived from an EMBL/GenBank/DDBJ whole genome shotgun (WGS) entry which is preliminary data.</text>
</comment>
<sequence length="199" mass="22743">MSSFRYRAYSETLLITSFVFGGNVLEGTLNSPHVGACLSNISTEKREYHGCGLFNATEINQLMPFASGVEKRQLSYRVQRALSEIHKARLKFISAILYNVSVISRYPEGALANSLLVFNSNEIYLFEIIGLFRRLHSILLTCVHAFPKKSLRSALLGFSIFFLPVLLFYIWMALQLTRLFAVSFHQHFYFHSNIMVSLN</sequence>
<reference evidence="2 3" key="1">
    <citation type="journal article" date="2013" name="Nat. Genet.">
        <title>The genome of the hydatid tapeworm Echinococcus granulosus.</title>
        <authorList>
            <person name="Zheng H."/>
            <person name="Zhang W."/>
            <person name="Zhang L."/>
            <person name="Zhang Z."/>
            <person name="Li J."/>
            <person name="Lu G."/>
            <person name="Zhu Y."/>
            <person name="Wang Y."/>
            <person name="Huang Y."/>
            <person name="Liu J."/>
            <person name="Kang H."/>
            <person name="Chen J."/>
            <person name="Wang L."/>
            <person name="Chen A."/>
            <person name="Yu S."/>
            <person name="Gao Z."/>
            <person name="Jin L."/>
            <person name="Gu W."/>
            <person name="Wang Z."/>
            <person name="Zhao L."/>
            <person name="Shi B."/>
            <person name="Wen H."/>
            <person name="Lin R."/>
            <person name="Jones M.K."/>
            <person name="Brejova B."/>
            <person name="Vinar T."/>
            <person name="Zhao G."/>
            <person name="McManus D.P."/>
            <person name="Chen Z."/>
            <person name="Zhou Y."/>
            <person name="Wang S."/>
        </authorList>
    </citation>
    <scope>NUCLEOTIDE SEQUENCE [LARGE SCALE GENOMIC DNA]</scope>
</reference>
<keyword evidence="1" id="KW-0812">Transmembrane</keyword>
<dbReference type="EMBL" id="APAU02000060">
    <property type="protein sequence ID" value="EUB58539.1"/>
    <property type="molecule type" value="Genomic_DNA"/>
</dbReference>
<keyword evidence="1" id="KW-0472">Membrane</keyword>
<keyword evidence="1" id="KW-1133">Transmembrane helix</keyword>
<feature type="transmembrane region" description="Helical" evidence="1">
    <location>
        <begin position="154"/>
        <end position="174"/>
    </location>
</feature>
<keyword evidence="3" id="KW-1185">Reference proteome</keyword>
<organism evidence="2 3">
    <name type="scientific">Echinococcus granulosus</name>
    <name type="common">Hydatid tapeworm</name>
    <dbReference type="NCBI Taxonomy" id="6210"/>
    <lineage>
        <taxon>Eukaryota</taxon>
        <taxon>Metazoa</taxon>
        <taxon>Spiralia</taxon>
        <taxon>Lophotrochozoa</taxon>
        <taxon>Platyhelminthes</taxon>
        <taxon>Cestoda</taxon>
        <taxon>Eucestoda</taxon>
        <taxon>Cyclophyllidea</taxon>
        <taxon>Taeniidae</taxon>
        <taxon>Echinococcus</taxon>
        <taxon>Echinococcus granulosus group</taxon>
    </lineage>
</organism>
<dbReference type="RefSeq" id="XP_024349735.1">
    <property type="nucleotide sequence ID" value="XM_024495877.1"/>
</dbReference>
<dbReference type="Proteomes" id="UP000019149">
    <property type="component" value="Unassembled WGS sequence"/>
</dbReference>
<evidence type="ECO:0000313" key="3">
    <source>
        <dbReference type="Proteomes" id="UP000019149"/>
    </source>
</evidence>
<protein>
    <submittedName>
        <fullName evidence="2">Uncharacterized protein</fullName>
    </submittedName>
</protein>
<evidence type="ECO:0000313" key="2">
    <source>
        <dbReference type="EMBL" id="EUB58539.1"/>
    </source>
</evidence>
<evidence type="ECO:0000256" key="1">
    <source>
        <dbReference type="SAM" id="Phobius"/>
    </source>
</evidence>
<gene>
    <name evidence="2" type="ORF">EGR_06628</name>
</gene>
<dbReference type="AlphaFoldDB" id="W6UYA5"/>
<proteinExistence type="predicted"/>
<dbReference type="GeneID" id="36342343"/>